<dbReference type="GO" id="GO:0008233">
    <property type="term" value="F:peptidase activity"/>
    <property type="evidence" value="ECO:0007669"/>
    <property type="project" value="UniProtKB-KW"/>
</dbReference>
<keyword evidence="4" id="KW-1003">Cell membrane</keyword>
<comment type="similarity">
    <text evidence="3">Belongs to the peptidase M50B family.</text>
</comment>
<sequence>MFLSGMDFNSFLFRALAFLIAITFHEYAHAIVAYRLGDRTPKEQGRLTLNPIAHFELIGTLMLLFAPIGWARPVQFNPNNFKGNKRVGTILTTLAGPMANLIVAFVFAALYTGMIRHNWVTDPAWTSFFDNFFFTTFSLNLYLCVFNLIPIPPLDGYWILRDLLPRKVAYDLTPFEKYGSFILLLLILTPFFGFVVTPIVSSLAQGIAGLLTWI</sequence>
<evidence type="ECO:0000313" key="15">
    <source>
        <dbReference type="EMBL" id="MBL0387628.1"/>
    </source>
</evidence>
<dbReference type="InterPro" id="IPR008915">
    <property type="entry name" value="Peptidase_M50"/>
</dbReference>
<evidence type="ECO:0000256" key="13">
    <source>
        <dbReference type="SAM" id="Phobius"/>
    </source>
</evidence>
<dbReference type="PANTHER" id="PTHR35864">
    <property type="entry name" value="ZINC METALLOPROTEASE MJ0611-RELATED"/>
    <property type="match status" value="1"/>
</dbReference>
<evidence type="ECO:0000256" key="4">
    <source>
        <dbReference type="ARBA" id="ARBA00022475"/>
    </source>
</evidence>
<keyword evidence="6 13" id="KW-0812">Transmembrane</keyword>
<feature type="transmembrane region" description="Helical" evidence="13">
    <location>
        <begin position="12"/>
        <end position="32"/>
    </location>
</feature>
<evidence type="ECO:0000256" key="7">
    <source>
        <dbReference type="ARBA" id="ARBA00022723"/>
    </source>
</evidence>
<evidence type="ECO:0000256" key="1">
    <source>
        <dbReference type="ARBA" id="ARBA00001947"/>
    </source>
</evidence>
<feature type="transmembrane region" description="Helical" evidence="13">
    <location>
        <begin position="132"/>
        <end position="160"/>
    </location>
</feature>
<keyword evidence="9" id="KW-0862">Zinc</keyword>
<proteinExistence type="inferred from homology"/>
<dbReference type="Pfam" id="PF02163">
    <property type="entry name" value="Peptidase_M50"/>
    <property type="match status" value="2"/>
</dbReference>
<feature type="domain" description="Peptidase M50" evidence="14">
    <location>
        <begin position="15"/>
        <end position="111"/>
    </location>
</feature>
<keyword evidence="8" id="KW-0378">Hydrolase</keyword>
<comment type="cofactor">
    <cofactor evidence="1">
        <name>Zn(2+)</name>
        <dbReference type="ChEBI" id="CHEBI:29105"/>
    </cofactor>
</comment>
<evidence type="ECO:0000256" key="11">
    <source>
        <dbReference type="ARBA" id="ARBA00023049"/>
    </source>
</evidence>
<dbReference type="Proteomes" id="UP000602284">
    <property type="component" value="Unassembled WGS sequence"/>
</dbReference>
<comment type="subcellular location">
    <subcellularLocation>
        <location evidence="2">Cell membrane</location>
        <topology evidence="2">Multi-pass membrane protein</topology>
    </subcellularLocation>
</comment>
<accession>A0ABS1JDE5</accession>
<dbReference type="RefSeq" id="WP_201635820.1">
    <property type="nucleotide sequence ID" value="NZ_JAEQNB010000004.1"/>
</dbReference>
<comment type="caution">
    <text evidence="15">The sequence shown here is derived from an EMBL/GenBank/DDBJ whole genome shotgun (WGS) entry which is preliminary data.</text>
</comment>
<dbReference type="InterPro" id="IPR044537">
    <property type="entry name" value="Rip2-like"/>
</dbReference>
<feature type="domain" description="Peptidase M50" evidence="14">
    <location>
        <begin position="122"/>
        <end position="166"/>
    </location>
</feature>
<evidence type="ECO:0000256" key="5">
    <source>
        <dbReference type="ARBA" id="ARBA00022670"/>
    </source>
</evidence>
<feature type="transmembrane region" description="Helical" evidence="13">
    <location>
        <begin position="90"/>
        <end position="112"/>
    </location>
</feature>
<evidence type="ECO:0000256" key="6">
    <source>
        <dbReference type="ARBA" id="ARBA00022692"/>
    </source>
</evidence>
<keyword evidence="11" id="KW-0482">Metalloprotease</keyword>
<name>A0ABS1JDE5_9BACL</name>
<protein>
    <submittedName>
        <fullName evidence="15">Site-2 protease family protein</fullName>
    </submittedName>
</protein>
<evidence type="ECO:0000256" key="9">
    <source>
        <dbReference type="ARBA" id="ARBA00022833"/>
    </source>
</evidence>
<organism evidence="15 16">
    <name type="scientific">Tumebacillus amylolyticus</name>
    <dbReference type="NCBI Taxonomy" id="2801339"/>
    <lineage>
        <taxon>Bacteria</taxon>
        <taxon>Bacillati</taxon>
        <taxon>Bacillota</taxon>
        <taxon>Bacilli</taxon>
        <taxon>Bacillales</taxon>
        <taxon>Alicyclobacillaceae</taxon>
        <taxon>Tumebacillus</taxon>
    </lineage>
</organism>
<dbReference type="GO" id="GO:0006508">
    <property type="term" value="P:proteolysis"/>
    <property type="evidence" value="ECO:0007669"/>
    <property type="project" value="UniProtKB-KW"/>
</dbReference>
<feature type="transmembrane region" description="Helical" evidence="13">
    <location>
        <begin position="52"/>
        <end position="70"/>
    </location>
</feature>
<dbReference type="InterPro" id="IPR052348">
    <property type="entry name" value="Metallopeptidase_M50B"/>
</dbReference>
<evidence type="ECO:0000256" key="8">
    <source>
        <dbReference type="ARBA" id="ARBA00022801"/>
    </source>
</evidence>
<keyword evidence="16" id="KW-1185">Reference proteome</keyword>
<dbReference type="PANTHER" id="PTHR35864:SF1">
    <property type="entry name" value="ZINC METALLOPROTEASE YWHC-RELATED"/>
    <property type="match status" value="1"/>
</dbReference>
<evidence type="ECO:0000256" key="2">
    <source>
        <dbReference type="ARBA" id="ARBA00004651"/>
    </source>
</evidence>
<feature type="transmembrane region" description="Helical" evidence="13">
    <location>
        <begin position="181"/>
        <end position="204"/>
    </location>
</feature>
<keyword evidence="12 13" id="KW-0472">Membrane</keyword>
<dbReference type="CDD" id="cd06158">
    <property type="entry name" value="S2P-M50_like_1"/>
    <property type="match status" value="1"/>
</dbReference>
<evidence type="ECO:0000256" key="3">
    <source>
        <dbReference type="ARBA" id="ARBA00007931"/>
    </source>
</evidence>
<keyword evidence="10 13" id="KW-1133">Transmembrane helix</keyword>
<evidence type="ECO:0000256" key="10">
    <source>
        <dbReference type="ARBA" id="ARBA00022989"/>
    </source>
</evidence>
<reference evidence="15 16" key="1">
    <citation type="submission" date="2021-01" db="EMBL/GenBank/DDBJ databases">
        <title>Tumebacillus sp. strain ITR2 16S ribosomal RNA gene Genome sequencing and assembly.</title>
        <authorList>
            <person name="Kang M."/>
        </authorList>
    </citation>
    <scope>NUCLEOTIDE SEQUENCE [LARGE SCALE GENOMIC DNA]</scope>
    <source>
        <strain evidence="15 16">ITR2</strain>
    </source>
</reference>
<evidence type="ECO:0000259" key="14">
    <source>
        <dbReference type="Pfam" id="PF02163"/>
    </source>
</evidence>
<gene>
    <name evidence="15" type="ORF">JJB07_13390</name>
</gene>
<dbReference type="EMBL" id="JAEQNB010000004">
    <property type="protein sequence ID" value="MBL0387628.1"/>
    <property type="molecule type" value="Genomic_DNA"/>
</dbReference>
<keyword evidence="5 15" id="KW-0645">Protease</keyword>
<keyword evidence="7" id="KW-0479">Metal-binding</keyword>
<evidence type="ECO:0000313" key="16">
    <source>
        <dbReference type="Proteomes" id="UP000602284"/>
    </source>
</evidence>
<evidence type="ECO:0000256" key="12">
    <source>
        <dbReference type="ARBA" id="ARBA00023136"/>
    </source>
</evidence>